<proteinExistence type="predicted"/>
<evidence type="ECO:0000313" key="2">
    <source>
        <dbReference type="Proteomes" id="UP000266723"/>
    </source>
</evidence>
<dbReference type="Proteomes" id="UP000266723">
    <property type="component" value="Unassembled WGS sequence"/>
</dbReference>
<dbReference type="EMBL" id="QGKV02000759">
    <property type="protein sequence ID" value="KAF3560752.1"/>
    <property type="molecule type" value="Genomic_DNA"/>
</dbReference>
<evidence type="ECO:0000313" key="1">
    <source>
        <dbReference type="EMBL" id="KAF3560752.1"/>
    </source>
</evidence>
<gene>
    <name evidence="1" type="ORF">DY000_02016082</name>
</gene>
<reference evidence="1 2" key="1">
    <citation type="journal article" date="2020" name="BMC Genomics">
        <title>Intraspecific diversification of the crop wild relative Brassica cretica Lam. using demographic model selection.</title>
        <authorList>
            <person name="Kioukis A."/>
            <person name="Michalopoulou V.A."/>
            <person name="Briers L."/>
            <person name="Pirintsos S."/>
            <person name="Studholme D.J."/>
            <person name="Pavlidis P."/>
            <person name="Sarris P.F."/>
        </authorList>
    </citation>
    <scope>NUCLEOTIDE SEQUENCE [LARGE SCALE GENOMIC DNA]</scope>
    <source>
        <strain evidence="2">cv. PFS-1207/04</strain>
    </source>
</reference>
<name>A0ABQ7CLR6_BRACR</name>
<comment type="caution">
    <text evidence="1">The sequence shown here is derived from an EMBL/GenBank/DDBJ whole genome shotgun (WGS) entry which is preliminary data.</text>
</comment>
<protein>
    <submittedName>
        <fullName evidence="1">Uncharacterized protein</fullName>
    </submittedName>
</protein>
<accession>A0ABQ7CLR6</accession>
<sequence length="111" mass="12749">MDEATLHASSAVTLLLLPHHSFSSSIFKPAQLRSHSLCYLILNQSPLPPPPSFTKINKLRFNAQKREGERERERERETLPVMVVKSVTVVVVKNATVVVKLCCCRWRRRRL</sequence>
<organism evidence="1 2">
    <name type="scientific">Brassica cretica</name>
    <name type="common">Mustard</name>
    <dbReference type="NCBI Taxonomy" id="69181"/>
    <lineage>
        <taxon>Eukaryota</taxon>
        <taxon>Viridiplantae</taxon>
        <taxon>Streptophyta</taxon>
        <taxon>Embryophyta</taxon>
        <taxon>Tracheophyta</taxon>
        <taxon>Spermatophyta</taxon>
        <taxon>Magnoliopsida</taxon>
        <taxon>eudicotyledons</taxon>
        <taxon>Gunneridae</taxon>
        <taxon>Pentapetalae</taxon>
        <taxon>rosids</taxon>
        <taxon>malvids</taxon>
        <taxon>Brassicales</taxon>
        <taxon>Brassicaceae</taxon>
        <taxon>Brassiceae</taxon>
        <taxon>Brassica</taxon>
    </lineage>
</organism>
<keyword evidence="2" id="KW-1185">Reference proteome</keyword>